<dbReference type="Gene3D" id="3.20.20.370">
    <property type="entry name" value="Glycoside hydrolase/deacetylase"/>
    <property type="match status" value="1"/>
</dbReference>
<feature type="region of interest" description="Disordered" evidence="1">
    <location>
        <begin position="163"/>
        <end position="183"/>
    </location>
</feature>
<dbReference type="InterPro" id="IPR011330">
    <property type="entry name" value="Glyco_hydro/deAcase_b/a-brl"/>
</dbReference>
<dbReference type="CDD" id="cd10936">
    <property type="entry name" value="CE4_DAC2"/>
    <property type="match status" value="1"/>
</dbReference>
<reference evidence="2" key="1">
    <citation type="journal article" date="2021" name="Front. Microbiol.">
        <title>Comprehensive Comparative Genomics and Phenotyping of Methylobacterium Species.</title>
        <authorList>
            <person name="Alessa O."/>
            <person name="Ogura Y."/>
            <person name="Fujitani Y."/>
            <person name="Takami H."/>
            <person name="Hayashi T."/>
            <person name="Sahin N."/>
            <person name="Tani A."/>
        </authorList>
    </citation>
    <scope>NUCLEOTIDE SEQUENCE</scope>
    <source>
        <strain evidence="2">DSM 23632</strain>
    </source>
</reference>
<gene>
    <name evidence="2" type="ORF">MPOCJGCO_3267</name>
</gene>
<comment type="caution">
    <text evidence="2">The sequence shown here is derived from an EMBL/GenBank/DDBJ whole genome shotgun (WGS) entry which is preliminary data.</text>
</comment>
<reference evidence="2" key="2">
    <citation type="submission" date="2021-08" db="EMBL/GenBank/DDBJ databases">
        <authorList>
            <person name="Tani A."/>
            <person name="Ola A."/>
            <person name="Ogura Y."/>
            <person name="Katsura K."/>
            <person name="Hayashi T."/>
        </authorList>
    </citation>
    <scope>NUCLEOTIDE SEQUENCE</scope>
    <source>
        <strain evidence="2">DSM 23632</strain>
    </source>
</reference>
<dbReference type="InterPro" id="IPR006837">
    <property type="entry name" value="Divergent_DAC"/>
</dbReference>
<evidence type="ECO:0008006" key="4">
    <source>
        <dbReference type="Google" id="ProtNLM"/>
    </source>
</evidence>
<feature type="region of interest" description="Disordered" evidence="1">
    <location>
        <begin position="261"/>
        <end position="282"/>
    </location>
</feature>
<evidence type="ECO:0000256" key="1">
    <source>
        <dbReference type="SAM" id="MobiDB-lite"/>
    </source>
</evidence>
<accession>A0ABQ4U319</accession>
<protein>
    <recommendedName>
        <fullName evidence="4">Divergent polysaccharide deacetylase family protein</fullName>
    </recommendedName>
</protein>
<dbReference type="SUPFAM" id="SSF88713">
    <property type="entry name" value="Glycoside hydrolase/deacetylase"/>
    <property type="match status" value="1"/>
</dbReference>
<dbReference type="Proteomes" id="UP001055057">
    <property type="component" value="Unassembled WGS sequence"/>
</dbReference>
<evidence type="ECO:0000313" key="2">
    <source>
        <dbReference type="EMBL" id="GJE61146.1"/>
    </source>
</evidence>
<dbReference type="PANTHER" id="PTHR30105">
    <property type="entry name" value="UNCHARACTERIZED YIBQ-RELATED"/>
    <property type="match status" value="1"/>
</dbReference>
<dbReference type="Pfam" id="PF04748">
    <property type="entry name" value="Polysacc_deac_2"/>
    <property type="match status" value="1"/>
</dbReference>
<dbReference type="EMBL" id="BPRB01000191">
    <property type="protein sequence ID" value="GJE61146.1"/>
    <property type="molecule type" value="Genomic_DNA"/>
</dbReference>
<sequence length="434" mass="44854">MGVGTPDAQAGDSRWSRAETLVSEPSDDILTRPLGVAAPEPGLKGRIARLRPLLRAPRFVAGAAAGLAASSVALVLALGDPQGGEPRVTVAITLREPLPIASRPQPVAEAAEPAAPTPSLPTQRSAEEIETASGVTVVRAGNAGAPSEAVMIRVPGPAPVQLAPSPDPRIADRGRHGTSPKLGEGRLRALDVYARPEEPGSGPRIAILVTGLGIGQAATASAIVKLPPAISLAFAPYGADVERSAARARAAGHETLLQAPMEPFDYPDSDPGPQTLLTTTKGPDNADRLAWAMSRFTGYVGVVNFMGAKLMADAGAFEPLLREIGARGLGFVDDGTAARPLPAGLAAKTKTPVARAEIVIDAVPRPEAIDKELARLEAQARAKGFALASASALPMSIERIARWTRDLETRGIRLVPVSVALRGAGPPTRLTKAE</sequence>
<feature type="region of interest" description="Disordered" evidence="1">
    <location>
        <begin position="104"/>
        <end position="128"/>
    </location>
</feature>
<organism evidence="2 3">
    <name type="scientific">Methylobacterium trifolii</name>
    <dbReference type="NCBI Taxonomy" id="1003092"/>
    <lineage>
        <taxon>Bacteria</taxon>
        <taxon>Pseudomonadati</taxon>
        <taxon>Pseudomonadota</taxon>
        <taxon>Alphaproteobacteria</taxon>
        <taxon>Hyphomicrobiales</taxon>
        <taxon>Methylobacteriaceae</taxon>
        <taxon>Methylobacterium</taxon>
    </lineage>
</organism>
<evidence type="ECO:0000313" key="3">
    <source>
        <dbReference type="Proteomes" id="UP001055057"/>
    </source>
</evidence>
<feature type="compositionally biased region" description="Low complexity" evidence="1">
    <location>
        <begin position="104"/>
        <end position="114"/>
    </location>
</feature>
<keyword evidence="3" id="KW-1185">Reference proteome</keyword>
<proteinExistence type="predicted"/>
<name>A0ABQ4U319_9HYPH</name>
<feature type="region of interest" description="Disordered" evidence="1">
    <location>
        <begin position="1"/>
        <end position="26"/>
    </location>
</feature>
<dbReference type="PANTHER" id="PTHR30105:SF2">
    <property type="entry name" value="DIVERGENT POLYSACCHARIDE DEACETYLASE SUPERFAMILY"/>
    <property type="match status" value="1"/>
</dbReference>